<gene>
    <name evidence="2" type="ORF">OCBIM_22019945mg</name>
</gene>
<evidence type="ECO:0000256" key="1">
    <source>
        <dbReference type="SAM" id="MobiDB-lite"/>
    </source>
</evidence>
<feature type="region of interest" description="Disordered" evidence="1">
    <location>
        <begin position="28"/>
        <end position="57"/>
    </location>
</feature>
<protein>
    <submittedName>
        <fullName evidence="2">Uncharacterized protein</fullName>
    </submittedName>
</protein>
<organism evidence="2">
    <name type="scientific">Octopus bimaculoides</name>
    <name type="common">California two-spotted octopus</name>
    <dbReference type="NCBI Taxonomy" id="37653"/>
    <lineage>
        <taxon>Eukaryota</taxon>
        <taxon>Metazoa</taxon>
        <taxon>Spiralia</taxon>
        <taxon>Lophotrochozoa</taxon>
        <taxon>Mollusca</taxon>
        <taxon>Cephalopoda</taxon>
        <taxon>Coleoidea</taxon>
        <taxon>Octopodiformes</taxon>
        <taxon>Octopoda</taxon>
        <taxon>Incirrata</taxon>
        <taxon>Octopodidae</taxon>
        <taxon>Octopus</taxon>
    </lineage>
</organism>
<proteinExistence type="predicted"/>
<dbReference type="AlphaFoldDB" id="A0A0L8H8T9"/>
<dbReference type="EMBL" id="KQ418838">
    <property type="protein sequence ID" value="KOF85691.1"/>
    <property type="molecule type" value="Genomic_DNA"/>
</dbReference>
<evidence type="ECO:0000313" key="2">
    <source>
        <dbReference type="EMBL" id="KOF85691.1"/>
    </source>
</evidence>
<accession>A0A0L8H8T9</accession>
<feature type="compositionally biased region" description="Pro residues" evidence="1">
    <location>
        <begin position="31"/>
        <end position="42"/>
    </location>
</feature>
<sequence length="57" mass="6783">MRHICVFVKVYKRGSVYAHLCEFYNRCTEPSQPPSHPLPSPSPRRHHNHGHCWFPEK</sequence>
<reference evidence="2" key="1">
    <citation type="submission" date="2015-07" db="EMBL/GenBank/DDBJ databases">
        <title>MeaNS - Measles Nucleotide Surveillance Program.</title>
        <authorList>
            <person name="Tran T."/>
            <person name="Druce J."/>
        </authorList>
    </citation>
    <scope>NUCLEOTIDE SEQUENCE</scope>
    <source>
        <strain evidence="2">UCB-OBI-ISO-001</strain>
        <tissue evidence="2">Gonad</tissue>
    </source>
</reference>
<name>A0A0L8H8T9_OCTBM</name>